<feature type="compositionally biased region" description="Basic residues" evidence="1">
    <location>
        <begin position="132"/>
        <end position="151"/>
    </location>
</feature>
<feature type="compositionally biased region" description="Basic residues" evidence="1">
    <location>
        <begin position="276"/>
        <end position="287"/>
    </location>
</feature>
<reference evidence="2 3" key="1">
    <citation type="submission" date="2023-11" db="EMBL/GenBank/DDBJ databases">
        <title>Draft genome sequence and annotation of the polyextremotolerant black yeast-like fungus Aureobasidium pullulans NRRL 62042.</title>
        <authorList>
            <person name="Dielentheis-Frenken M.R.E."/>
            <person name="Wibberg D."/>
            <person name="Blank L.M."/>
            <person name="Tiso T."/>
        </authorList>
    </citation>
    <scope>NUCLEOTIDE SEQUENCE [LARGE SCALE GENOMIC DNA]</scope>
    <source>
        <strain evidence="2 3">NRRL 62042</strain>
    </source>
</reference>
<protein>
    <recommendedName>
        <fullName evidence="4">Mif2 N-terminal domain-containing protein</fullName>
    </recommendedName>
</protein>
<feature type="region of interest" description="Disordered" evidence="1">
    <location>
        <begin position="45"/>
        <end position="326"/>
    </location>
</feature>
<organism evidence="2 3">
    <name type="scientific">Aureobasidium pullulans</name>
    <name type="common">Black yeast</name>
    <name type="synonym">Pullularia pullulans</name>
    <dbReference type="NCBI Taxonomy" id="5580"/>
    <lineage>
        <taxon>Eukaryota</taxon>
        <taxon>Fungi</taxon>
        <taxon>Dikarya</taxon>
        <taxon>Ascomycota</taxon>
        <taxon>Pezizomycotina</taxon>
        <taxon>Dothideomycetes</taxon>
        <taxon>Dothideomycetidae</taxon>
        <taxon>Dothideales</taxon>
        <taxon>Saccotheciaceae</taxon>
        <taxon>Aureobasidium</taxon>
    </lineage>
</organism>
<gene>
    <name evidence="2" type="ORF">QM012_003875</name>
</gene>
<evidence type="ECO:0008006" key="4">
    <source>
        <dbReference type="Google" id="ProtNLM"/>
    </source>
</evidence>
<keyword evidence="3" id="KW-1185">Reference proteome</keyword>
<comment type="caution">
    <text evidence="2">The sequence shown here is derived from an EMBL/GenBank/DDBJ whole genome shotgun (WGS) entry which is preliminary data.</text>
</comment>
<evidence type="ECO:0000256" key="1">
    <source>
        <dbReference type="SAM" id="MobiDB-lite"/>
    </source>
</evidence>
<evidence type="ECO:0000313" key="2">
    <source>
        <dbReference type="EMBL" id="KAK6000243.1"/>
    </source>
</evidence>
<feature type="compositionally biased region" description="Polar residues" evidence="1">
    <location>
        <begin position="293"/>
        <end position="305"/>
    </location>
</feature>
<sequence>MTAIDARHERHMMRQRGAGARSIPTNFGFIFQAGPIQVSDKTVSELPLPANTSPTAHVHTQPHHTSESTLPSEVPAQKRKRVVREDEDDQVWFKKRTKKTTTQEQKDHPIITTTSDSVLDVTQEEPPPDKKPAKRKVVRKRVLVPRSRKKESLKPQLDQPSPPPESKTKKPRSSQDLWDEHIDLKTQKKAVPRKKAVQKYGKESVETKRPSLEESTQKTTHILQPNQEEIEKKPKARATGQQRIAKRPSEKLIEEPAGQGPVNAEPDVSHQANPPPKKKKLVRRVRVPRTTTNRATSEQNASTDMVNMVNKDDSEPPGSTNRVDSALLESVPSAPLAKRAYKTHKRILFNDDSDVDLDQMLNGIAAIAGTKEDTKTFTSRSSRGAKRKIAV</sequence>
<accession>A0ABR0T720</accession>
<evidence type="ECO:0000313" key="3">
    <source>
        <dbReference type="Proteomes" id="UP001341245"/>
    </source>
</evidence>
<dbReference type="Proteomes" id="UP001341245">
    <property type="component" value="Unassembled WGS sequence"/>
</dbReference>
<feature type="compositionally biased region" description="Polar residues" evidence="1">
    <location>
        <begin position="217"/>
        <end position="227"/>
    </location>
</feature>
<feature type="compositionally biased region" description="Basic and acidic residues" evidence="1">
    <location>
        <begin position="200"/>
        <end position="216"/>
    </location>
</feature>
<dbReference type="EMBL" id="JASGXD010000018">
    <property type="protein sequence ID" value="KAK6000243.1"/>
    <property type="molecule type" value="Genomic_DNA"/>
</dbReference>
<feature type="compositionally biased region" description="Basic residues" evidence="1">
    <location>
        <begin position="187"/>
        <end position="197"/>
    </location>
</feature>
<proteinExistence type="predicted"/>
<name>A0ABR0T720_AURPU</name>